<evidence type="ECO:0000313" key="2">
    <source>
        <dbReference type="EMBL" id="EFK96711.1"/>
    </source>
</evidence>
<evidence type="ECO:0000256" key="1">
    <source>
        <dbReference type="SAM" id="MobiDB-lite"/>
    </source>
</evidence>
<dbReference type="EMBL" id="ADZX01000418">
    <property type="protein sequence ID" value="EFK96711.1"/>
    <property type="molecule type" value="Genomic_DNA"/>
</dbReference>
<sequence length="55" mass="6334">MSKLDPQLINELKRKLEAEEARLKKELAKFTQKKTEGMGFEPHFPNFGNDADENA</sequence>
<organism evidence="2">
    <name type="scientific">sediment metagenome</name>
    <dbReference type="NCBI Taxonomy" id="749907"/>
    <lineage>
        <taxon>unclassified sequences</taxon>
        <taxon>metagenomes</taxon>
        <taxon>ecological metagenomes</taxon>
    </lineage>
</organism>
<feature type="region of interest" description="Disordered" evidence="1">
    <location>
        <begin position="34"/>
        <end position="55"/>
    </location>
</feature>
<reference evidence="2" key="1">
    <citation type="submission" date="2010-07" db="EMBL/GenBank/DDBJ databases">
        <authorList>
            <consortium name="CONSOLIDER consortium CSD2007-00005"/>
            <person name="Guazzaroni M.-E."/>
            <person name="Richter M."/>
            <person name="Garcia-Salamanca A."/>
            <person name="Yarza P."/>
            <person name="Ferrer M."/>
        </authorList>
    </citation>
    <scope>NUCLEOTIDE SEQUENCE</scope>
</reference>
<reference evidence="2" key="2">
    <citation type="journal article" date="2011" name="Microb. Ecol.">
        <title>Taxonomic and Functional Metagenomic Profiling of the Microbial Community in the Anoxic Sediment of a Sub-saline Shallow Lake (Laguna de Carrizo, Central Spain).</title>
        <authorList>
            <person name="Ferrer M."/>
            <person name="Guazzaroni M.E."/>
            <person name="Richter M."/>
            <person name="Garcia-Salamanca A."/>
            <person name="Yarza P."/>
            <person name="Suarez-Suarez A."/>
            <person name="Solano J."/>
            <person name="Alcaide M."/>
            <person name="van Dillewijn P."/>
            <person name="Molina-Henares M.A."/>
            <person name="Lopez-Cortes N."/>
            <person name="Al-Ramahi Y."/>
            <person name="Guerrero C."/>
            <person name="Acosta A."/>
            <person name="de Eugenio L.I."/>
            <person name="Martinez V."/>
            <person name="Marques S."/>
            <person name="Rojo F."/>
            <person name="Santero E."/>
            <person name="Genilloud O."/>
            <person name="Perez-Perez J."/>
            <person name="Rossello-Mora R."/>
            <person name="Ramos J.L."/>
        </authorList>
    </citation>
    <scope>NUCLEOTIDE SEQUENCE</scope>
</reference>
<accession>D9PIA3</accession>
<feature type="non-terminal residue" evidence="2">
    <location>
        <position position="55"/>
    </location>
</feature>
<gene>
    <name evidence="2" type="ORF">LDC_1259</name>
</gene>
<protein>
    <submittedName>
        <fullName evidence="2">Uncharacterized protein</fullName>
    </submittedName>
</protein>
<comment type="caution">
    <text evidence="2">The sequence shown here is derived from an EMBL/GenBank/DDBJ whole genome shotgun (WGS) entry which is preliminary data.</text>
</comment>
<name>D9PIA3_9ZZZZ</name>
<proteinExistence type="predicted"/>
<dbReference type="AlphaFoldDB" id="D9PIA3"/>